<sequence>MFDNLSLRAKILMGSAVSLGFLVLLSLLSLSSISKLNETGAWVDHTYKVINKAQELETAALEMQTGIRGYLLAGTEQYLVPYEKGRQHFKRLVAELLQTVDDNPSQVALMQEMDATMNSWEEYINAEAVELRREIGDAKTMNDMARLVAEAKGKTYFDRFRGMLANFINQEQILLSQRKTVFENASTPEEVSAAIEWVKHTYQVIVEAQKIQVAAIDMETGMRGYLLAGREEFLEPYNRGVQESTSLISMLKLKVSDNPAQVQLLTDIARVLSDWNTLVAEPQITLRREIGDAKTMDDMADLIGSDSEKLYFDKFSSQIRTFIENENILLKQRQQNASSSAEQTNYVLIVGMAIAALVSIPAAFMISASIHKPFRNIFQGLSKFSSSELKELSRTFKEVVTQLSSGAAGVGTVASNIENASMNLSQISNRQASSVEETSASTEEISGMVKINVQSAEQSRDLSRQVGEKMGELQLAMEQIAESNEKINELVKIIGEIGTKTEIIDEIVFQTKLLSFNASVEAERAGEHGRGFGVVAKEVGNLAQMSGKAATDIAAIVKHSVSEAEAIAKENSARVERGNQIVKETKSQAQTVVTGANKIFEASNEQARGIQEISNAVESINKATQHAASISDQAAASSTDLRRQSEELNRLVLRLNSFLRNSDRDSTPDFALRSAPEPVQMDSHWQAPASRPHEDVAAPIIVPENQDSDNKQAWDRL</sequence>
<dbReference type="Pfam" id="PF00015">
    <property type="entry name" value="MCPsignal"/>
    <property type="match status" value="1"/>
</dbReference>
<feature type="compositionally biased region" description="Basic and acidic residues" evidence="4">
    <location>
        <begin position="708"/>
        <end position="717"/>
    </location>
</feature>
<accession>A0ABV7G9S0</accession>
<reference evidence="8" key="1">
    <citation type="journal article" date="2019" name="Int. J. Syst. Evol. Microbiol.">
        <title>The Global Catalogue of Microorganisms (GCM) 10K type strain sequencing project: providing services to taxonomists for standard genome sequencing and annotation.</title>
        <authorList>
            <consortium name="The Broad Institute Genomics Platform"/>
            <consortium name="The Broad Institute Genome Sequencing Center for Infectious Disease"/>
            <person name="Wu L."/>
            <person name="Ma J."/>
        </authorList>
    </citation>
    <scope>NUCLEOTIDE SEQUENCE [LARGE SCALE GENOMIC DNA]</scope>
    <source>
        <strain evidence="8">KCTC 52277</strain>
    </source>
</reference>
<evidence type="ECO:0000313" key="8">
    <source>
        <dbReference type="Proteomes" id="UP001595621"/>
    </source>
</evidence>
<dbReference type="Pfam" id="PF05227">
    <property type="entry name" value="CHASE3"/>
    <property type="match status" value="2"/>
</dbReference>
<dbReference type="SUPFAM" id="SSF58104">
    <property type="entry name" value="Methyl-accepting chemotaxis protein (MCP) signaling domain"/>
    <property type="match status" value="1"/>
</dbReference>
<feature type="domain" description="Methyl-accepting transducer" evidence="6">
    <location>
        <begin position="406"/>
        <end position="642"/>
    </location>
</feature>
<keyword evidence="5" id="KW-1133">Transmembrane helix</keyword>
<feature type="transmembrane region" description="Helical" evidence="5">
    <location>
        <begin position="346"/>
        <end position="366"/>
    </location>
</feature>
<evidence type="ECO:0000259" key="6">
    <source>
        <dbReference type="PROSITE" id="PS50111"/>
    </source>
</evidence>
<dbReference type="RefSeq" id="WP_248937843.1">
    <property type="nucleotide sequence ID" value="NZ_JAKILF010000016.1"/>
</dbReference>
<keyword evidence="3" id="KW-0807">Transducer</keyword>
<comment type="caution">
    <text evidence="7">The sequence shown here is derived from an EMBL/GenBank/DDBJ whole genome shotgun (WGS) entry which is preliminary data.</text>
</comment>
<evidence type="ECO:0000313" key="7">
    <source>
        <dbReference type="EMBL" id="MFC3138259.1"/>
    </source>
</evidence>
<dbReference type="InterPro" id="IPR004089">
    <property type="entry name" value="MCPsignal_dom"/>
</dbReference>
<name>A0ABV7G9S0_9GAMM</name>
<evidence type="ECO:0000256" key="1">
    <source>
        <dbReference type="ARBA" id="ARBA00022500"/>
    </source>
</evidence>
<dbReference type="Proteomes" id="UP001595621">
    <property type="component" value="Unassembled WGS sequence"/>
</dbReference>
<keyword evidence="8" id="KW-1185">Reference proteome</keyword>
<dbReference type="EMBL" id="JBHRTD010000011">
    <property type="protein sequence ID" value="MFC3138259.1"/>
    <property type="molecule type" value="Genomic_DNA"/>
</dbReference>
<keyword evidence="5" id="KW-0812">Transmembrane</keyword>
<dbReference type="CDD" id="cd19410">
    <property type="entry name" value="HK9-like_sensor"/>
    <property type="match status" value="2"/>
</dbReference>
<keyword evidence="5" id="KW-0472">Membrane</keyword>
<protein>
    <submittedName>
        <fullName evidence="7">CHASE3 domain-containing protein</fullName>
    </submittedName>
</protein>
<feature type="region of interest" description="Disordered" evidence="4">
    <location>
        <begin position="664"/>
        <end position="717"/>
    </location>
</feature>
<dbReference type="PROSITE" id="PS50111">
    <property type="entry name" value="CHEMOTAXIS_TRANSDUC_2"/>
    <property type="match status" value="1"/>
</dbReference>
<gene>
    <name evidence="7" type="ORF">ACFOE0_08675</name>
</gene>
<evidence type="ECO:0000256" key="5">
    <source>
        <dbReference type="SAM" id="Phobius"/>
    </source>
</evidence>
<proteinExistence type="inferred from homology"/>
<dbReference type="PANTHER" id="PTHR43531">
    <property type="entry name" value="PROTEIN ICFG"/>
    <property type="match status" value="1"/>
</dbReference>
<comment type="similarity">
    <text evidence="2">Belongs to the methyl-accepting chemotaxis (MCP) protein family.</text>
</comment>
<keyword evidence="1" id="KW-0145">Chemotaxis</keyword>
<dbReference type="InterPro" id="IPR051310">
    <property type="entry name" value="MCP_chemotaxis"/>
</dbReference>
<dbReference type="PANTHER" id="PTHR43531:SF11">
    <property type="entry name" value="METHYL-ACCEPTING CHEMOTAXIS PROTEIN 3"/>
    <property type="match status" value="1"/>
</dbReference>
<evidence type="ECO:0000256" key="3">
    <source>
        <dbReference type="PROSITE-ProRule" id="PRU00284"/>
    </source>
</evidence>
<dbReference type="Gene3D" id="1.10.287.950">
    <property type="entry name" value="Methyl-accepting chemotaxis protein"/>
    <property type="match status" value="1"/>
</dbReference>
<evidence type="ECO:0000256" key="4">
    <source>
        <dbReference type="SAM" id="MobiDB-lite"/>
    </source>
</evidence>
<organism evidence="7 8">
    <name type="scientific">Shewanella submarina</name>
    <dbReference type="NCBI Taxonomy" id="2016376"/>
    <lineage>
        <taxon>Bacteria</taxon>
        <taxon>Pseudomonadati</taxon>
        <taxon>Pseudomonadota</taxon>
        <taxon>Gammaproteobacteria</taxon>
        <taxon>Alteromonadales</taxon>
        <taxon>Shewanellaceae</taxon>
        <taxon>Shewanella</taxon>
    </lineage>
</organism>
<evidence type="ECO:0000256" key="2">
    <source>
        <dbReference type="ARBA" id="ARBA00029447"/>
    </source>
</evidence>
<dbReference type="SMART" id="SM00283">
    <property type="entry name" value="MA"/>
    <property type="match status" value="1"/>
</dbReference>
<dbReference type="InterPro" id="IPR007891">
    <property type="entry name" value="CHASE3"/>
</dbReference>